<evidence type="ECO:0000313" key="1">
    <source>
        <dbReference type="EMBL" id="QHR91721.1"/>
    </source>
</evidence>
<organism evidence="1">
    <name type="scientific">Picea sitchensis</name>
    <name type="common">Sitka spruce</name>
    <name type="synonym">Pinus sitchensis</name>
    <dbReference type="NCBI Taxonomy" id="3332"/>
    <lineage>
        <taxon>Eukaryota</taxon>
        <taxon>Viridiplantae</taxon>
        <taxon>Streptophyta</taxon>
        <taxon>Embryophyta</taxon>
        <taxon>Tracheophyta</taxon>
        <taxon>Spermatophyta</taxon>
        <taxon>Pinopsida</taxon>
        <taxon>Pinidae</taxon>
        <taxon>Conifers I</taxon>
        <taxon>Pinales</taxon>
        <taxon>Pinaceae</taxon>
        <taxon>Picea</taxon>
    </lineage>
</organism>
<name>A0A6B9XWQ3_PICSI</name>
<keyword evidence="1" id="KW-0496">Mitochondrion</keyword>
<sequence length="31" mass="3289">MDPGEGKLGTDEGKLEAMVLEQKGMLIGLDL</sequence>
<reference evidence="1" key="1">
    <citation type="submission" date="2019-03" db="EMBL/GenBank/DDBJ databases">
        <title>Largest Complete Mitochondrial Genome of a Gymnosperm, Sitka Spruce (Picea sitchensis), Indicates Complex Physical Structure.</title>
        <authorList>
            <person name="Jackman S.D."/>
            <person name="Coombe L."/>
            <person name="Warren R."/>
            <person name="Kirk H."/>
            <person name="Trinh E."/>
            <person name="McLeod T."/>
            <person name="Pleasance S."/>
            <person name="Pandoh P."/>
            <person name="Zhao Y."/>
            <person name="Coope R."/>
            <person name="Bousquet J."/>
            <person name="Bohlmann J.C."/>
            <person name="Jones S.J.M."/>
            <person name="Birol I."/>
        </authorList>
    </citation>
    <scope>NUCLEOTIDE SEQUENCE</scope>
    <source>
        <strain evidence="1">Q903</strain>
    </source>
</reference>
<gene>
    <name evidence="1" type="primary">orf05789</name>
    <name evidence="1" type="ORF">Q903MT_gene5757</name>
</gene>
<accession>A0A6B9XWQ3</accession>
<proteinExistence type="predicted"/>
<dbReference type="AlphaFoldDB" id="A0A6B9XWQ3"/>
<dbReference type="EMBL" id="MK697702">
    <property type="protein sequence ID" value="QHR91721.1"/>
    <property type="molecule type" value="Genomic_DNA"/>
</dbReference>
<geneLocation type="mitochondrion" evidence="1"/>
<protein>
    <submittedName>
        <fullName evidence="1">Uncharacterized protein</fullName>
    </submittedName>
</protein>